<dbReference type="EMBL" id="JH598028">
    <property type="status" value="NOT_ANNOTATED_CDS"/>
    <property type="molecule type" value="Genomic_DNA"/>
</dbReference>
<sequence length="77" mass="8701">MFVVERMGGITLVDWLSSIIIQPIASRFVLRYRVMDYVNYQGRASATYGKAQEQTWLNKTGGGGVSAKMKQYLVFTC</sequence>
<protein>
    <submittedName>
        <fullName evidence="1">Uncharacterized protein</fullName>
    </submittedName>
</protein>
<dbReference type="InParanoid" id="M4BXJ9"/>
<reference evidence="2" key="1">
    <citation type="journal article" date="2010" name="Science">
        <title>Signatures of adaptation to obligate biotrophy in the Hyaloperonospora arabidopsidis genome.</title>
        <authorList>
            <person name="Baxter L."/>
            <person name="Tripathy S."/>
            <person name="Ishaque N."/>
            <person name="Boot N."/>
            <person name="Cabral A."/>
            <person name="Kemen E."/>
            <person name="Thines M."/>
            <person name="Ah-Fong A."/>
            <person name="Anderson R."/>
            <person name="Badejoko W."/>
            <person name="Bittner-Eddy P."/>
            <person name="Boore J.L."/>
            <person name="Chibucos M.C."/>
            <person name="Coates M."/>
            <person name="Dehal P."/>
            <person name="Delehaunty K."/>
            <person name="Dong S."/>
            <person name="Downton P."/>
            <person name="Dumas B."/>
            <person name="Fabro G."/>
            <person name="Fronick C."/>
            <person name="Fuerstenberg S.I."/>
            <person name="Fulton L."/>
            <person name="Gaulin E."/>
            <person name="Govers F."/>
            <person name="Hughes L."/>
            <person name="Humphray S."/>
            <person name="Jiang R.H."/>
            <person name="Judelson H."/>
            <person name="Kamoun S."/>
            <person name="Kyung K."/>
            <person name="Meijer H."/>
            <person name="Minx P."/>
            <person name="Morris P."/>
            <person name="Nelson J."/>
            <person name="Phuntumart V."/>
            <person name="Qutob D."/>
            <person name="Rehmany A."/>
            <person name="Rougon-Cardoso A."/>
            <person name="Ryden P."/>
            <person name="Torto-Alalibo T."/>
            <person name="Studholme D."/>
            <person name="Wang Y."/>
            <person name="Win J."/>
            <person name="Wood J."/>
            <person name="Clifton S.W."/>
            <person name="Rogers J."/>
            <person name="Van den Ackerveken G."/>
            <person name="Jones J.D."/>
            <person name="McDowell J.M."/>
            <person name="Beynon J."/>
            <person name="Tyler B.M."/>
        </authorList>
    </citation>
    <scope>NUCLEOTIDE SEQUENCE [LARGE SCALE GENOMIC DNA]</scope>
    <source>
        <strain evidence="2">Emoy2</strain>
    </source>
</reference>
<proteinExistence type="predicted"/>
<reference evidence="1" key="2">
    <citation type="submission" date="2015-06" db="UniProtKB">
        <authorList>
            <consortium name="EnsemblProtists"/>
        </authorList>
    </citation>
    <scope>IDENTIFICATION</scope>
    <source>
        <strain evidence="1">Emoy2</strain>
    </source>
</reference>
<evidence type="ECO:0000313" key="2">
    <source>
        <dbReference type="Proteomes" id="UP000011713"/>
    </source>
</evidence>
<accession>M4BXJ9</accession>
<evidence type="ECO:0000313" key="1">
    <source>
        <dbReference type="EnsemblProtists" id="HpaP811280"/>
    </source>
</evidence>
<dbReference type="AlphaFoldDB" id="M4BXJ9"/>
<dbReference type="EnsemblProtists" id="HpaT811280">
    <property type="protein sequence ID" value="HpaP811280"/>
    <property type="gene ID" value="HpaG811280"/>
</dbReference>
<dbReference type="Proteomes" id="UP000011713">
    <property type="component" value="Unassembled WGS sequence"/>
</dbReference>
<dbReference type="VEuPathDB" id="FungiDB:HpaG811280"/>
<name>M4BXJ9_HYAAE</name>
<dbReference type="HOGENOM" id="CLU_2643267_0_0_1"/>
<keyword evidence="2" id="KW-1185">Reference proteome</keyword>
<organism evidence="1 2">
    <name type="scientific">Hyaloperonospora arabidopsidis (strain Emoy2)</name>
    <name type="common">Downy mildew agent</name>
    <name type="synonym">Peronospora arabidopsidis</name>
    <dbReference type="NCBI Taxonomy" id="559515"/>
    <lineage>
        <taxon>Eukaryota</taxon>
        <taxon>Sar</taxon>
        <taxon>Stramenopiles</taxon>
        <taxon>Oomycota</taxon>
        <taxon>Peronosporomycetes</taxon>
        <taxon>Peronosporales</taxon>
        <taxon>Peronosporaceae</taxon>
        <taxon>Hyaloperonospora</taxon>
    </lineage>
</organism>